<dbReference type="Proteomes" id="UP000176998">
    <property type="component" value="Unassembled WGS sequence"/>
</dbReference>
<proteinExistence type="predicted"/>
<keyword evidence="2" id="KW-1185">Reference proteome</keyword>
<evidence type="ECO:0000313" key="2">
    <source>
        <dbReference type="Proteomes" id="UP000176998"/>
    </source>
</evidence>
<sequence>WCRARQHVPVVTWSSSGGGGGLDVTRCVQVAHLSSGAATRAQDYKLHARERRVKVVSAQSAAAVKLMDSASKAFALRAASGILDLGLRSICPRSGLLPSDGCPPFSQVRHPVSITLVN</sequence>
<comment type="caution">
    <text evidence="1">The sequence shown here is derived from an EMBL/GenBank/DDBJ whole genome shotgun (WGS) entry which is preliminary data.</text>
</comment>
<gene>
    <name evidence="1" type="ORF">CORC01_01843</name>
</gene>
<dbReference type="GeneID" id="34555006"/>
<accession>A0A1G4BMQ1</accession>
<dbReference type="AlphaFoldDB" id="A0A1G4BMQ1"/>
<name>A0A1G4BMQ1_9PEZI</name>
<evidence type="ECO:0000313" key="1">
    <source>
        <dbReference type="EMBL" id="OHF02742.1"/>
    </source>
</evidence>
<protein>
    <submittedName>
        <fullName evidence="1">Uncharacterized protein</fullName>
    </submittedName>
</protein>
<organism evidence="1 2">
    <name type="scientific">Colletotrichum orchidophilum</name>
    <dbReference type="NCBI Taxonomy" id="1209926"/>
    <lineage>
        <taxon>Eukaryota</taxon>
        <taxon>Fungi</taxon>
        <taxon>Dikarya</taxon>
        <taxon>Ascomycota</taxon>
        <taxon>Pezizomycotina</taxon>
        <taxon>Sordariomycetes</taxon>
        <taxon>Hypocreomycetidae</taxon>
        <taxon>Glomerellales</taxon>
        <taxon>Glomerellaceae</taxon>
        <taxon>Colletotrichum</taxon>
    </lineage>
</organism>
<dbReference type="RefSeq" id="XP_022479880.1">
    <property type="nucleotide sequence ID" value="XM_022613496.1"/>
</dbReference>
<dbReference type="EMBL" id="MJBS01000010">
    <property type="protein sequence ID" value="OHF02742.1"/>
    <property type="molecule type" value="Genomic_DNA"/>
</dbReference>
<feature type="non-terminal residue" evidence="1">
    <location>
        <position position="1"/>
    </location>
</feature>
<reference evidence="1 2" key="1">
    <citation type="submission" date="2016-09" db="EMBL/GenBank/DDBJ databases">
        <authorList>
            <person name="Capua I."/>
            <person name="De Benedictis P."/>
            <person name="Joannis T."/>
            <person name="Lombin L.H."/>
            <person name="Cattoli G."/>
        </authorList>
    </citation>
    <scope>NUCLEOTIDE SEQUENCE [LARGE SCALE GENOMIC DNA]</scope>
    <source>
        <strain evidence="1 2">IMI 309357</strain>
    </source>
</reference>